<sequence>MPHITPTVEAIRSNILRDIRNLLVDADISENSDYYIRASSVASCVAGIYQDQGWIVRQIFPDTADIEFLELHCRTRGIVRKPANTATGTIDITGEPNAIVASGLTVTRDALSFVTTQRATVGLDGKLTVVAQAAIAGAAGNTTQVMSGTLSSTPDGVDSTVIIGVMRGGTDQESPEDLLARLLDIIRRPPAGGNKYDYKRWALEVTGVTAAFVYPLRRGLGTVDIVITSADGLPSQAIIADTQLHIDDVRPVTAKSSLVMAPTIKVFDIEVKVTLNGITFDVAEILIKEALNNYINRLMPGETFIRSQAEMLVSFITGITDRKIITPVDNVTPQVDDSVVEWLRVGTITVALL</sequence>
<dbReference type="Pfam" id="PF26078">
    <property type="entry name" value="Baseplate_J_M"/>
    <property type="match status" value="1"/>
</dbReference>
<dbReference type="PATRIC" id="fig|502800.11.peg.792"/>
<evidence type="ECO:0000259" key="2">
    <source>
        <dbReference type="Pfam" id="PF04865"/>
    </source>
</evidence>
<dbReference type="AlphaFoldDB" id="A0A0H3AWU3"/>
<evidence type="ECO:0000259" key="4">
    <source>
        <dbReference type="Pfam" id="PF26079"/>
    </source>
</evidence>
<evidence type="ECO:0000259" key="3">
    <source>
        <dbReference type="Pfam" id="PF26078"/>
    </source>
</evidence>
<evidence type="ECO:0000313" key="5">
    <source>
        <dbReference type="EMBL" id="ACA66498.1"/>
    </source>
</evidence>
<accession>A0A0H3AWU3</accession>
<organism evidence="5">
    <name type="scientific">Yersinia pseudotuberculosis serotype O:3 (strain YPIII)</name>
    <dbReference type="NCBI Taxonomy" id="502800"/>
    <lineage>
        <taxon>Bacteria</taxon>
        <taxon>Pseudomonadati</taxon>
        <taxon>Pseudomonadota</taxon>
        <taxon>Gammaproteobacteria</taxon>
        <taxon>Enterobacterales</taxon>
        <taxon>Yersiniaceae</taxon>
        <taxon>Yersinia</taxon>
    </lineage>
</organism>
<comment type="similarity">
    <text evidence="1">Belongs to the Mu gp47/PBSX XkdT family.</text>
</comment>
<proteinExistence type="inferred from homology"/>
<dbReference type="InterPro" id="IPR058531">
    <property type="entry name" value="Baseplate_J_M"/>
</dbReference>
<dbReference type="KEGG" id="ypy:YPK_0185"/>
<dbReference type="RefSeq" id="WP_012303387.1">
    <property type="nucleotide sequence ID" value="NZ_CP009792.1"/>
</dbReference>
<name>A0A0H3AWU3_YERPY</name>
<feature type="domain" description="Baseplate J-like central" evidence="3">
    <location>
        <begin position="190"/>
        <end position="255"/>
    </location>
</feature>
<reference evidence="5" key="1">
    <citation type="submission" date="2008-02" db="EMBL/GenBank/DDBJ databases">
        <title>Complete sequence of Yersinia pseudotuberculosis YPIII.</title>
        <authorList>
            <consortium name="US DOE Joint Genome Institute"/>
            <person name="Challacombe J.F."/>
            <person name="Bruce D."/>
            <person name="Detter J.C."/>
            <person name="Green L."/>
            <person name="Land M."/>
            <person name="Munk C."/>
            <person name="Lindler L.E."/>
            <person name="Nikolich M.P."/>
            <person name="Brettin T."/>
        </authorList>
    </citation>
    <scope>NUCLEOTIDE SEQUENCE</scope>
    <source>
        <strain evidence="5">YPIII</strain>
    </source>
</reference>
<dbReference type="Pfam" id="PF04865">
    <property type="entry name" value="Baseplate_J"/>
    <property type="match status" value="1"/>
</dbReference>
<dbReference type="EMBL" id="CP000950">
    <property type="protein sequence ID" value="ACA66498.1"/>
    <property type="molecule type" value="Genomic_DNA"/>
</dbReference>
<dbReference type="PANTHER" id="PTHR37829:SF3">
    <property type="entry name" value="PROTEIN JAYE-RELATED"/>
    <property type="match status" value="1"/>
</dbReference>
<protein>
    <submittedName>
        <fullName evidence="5">Baseplate J family protein</fullName>
    </submittedName>
</protein>
<dbReference type="InterPro" id="IPR058530">
    <property type="entry name" value="Baseplate_J-like_C"/>
</dbReference>
<gene>
    <name evidence="5" type="ordered locus">YPK_0185</name>
</gene>
<dbReference type="PANTHER" id="PTHR37829">
    <property type="entry name" value="PHAGE-LIKE ELEMENT PBSX PROTEIN XKDT"/>
    <property type="match status" value="1"/>
</dbReference>
<feature type="domain" description="Baseplate protein J-like barrel" evidence="2">
    <location>
        <begin position="89"/>
        <end position="162"/>
    </location>
</feature>
<evidence type="ECO:0000256" key="1">
    <source>
        <dbReference type="ARBA" id="ARBA00038087"/>
    </source>
</evidence>
<dbReference type="InterPro" id="IPR006949">
    <property type="entry name" value="Barrel_Baseplate_J-like"/>
</dbReference>
<feature type="domain" description="Baseplate J-like C-terminal" evidence="4">
    <location>
        <begin position="268"/>
        <end position="350"/>
    </location>
</feature>
<dbReference type="Pfam" id="PF26079">
    <property type="entry name" value="Baseplate_J_C"/>
    <property type="match status" value="1"/>
</dbReference>
<dbReference type="InterPro" id="IPR052399">
    <property type="entry name" value="Phage_Baseplate_Assmbl_Protein"/>
</dbReference>